<dbReference type="InterPro" id="IPR036397">
    <property type="entry name" value="RNaseH_sf"/>
</dbReference>
<organism evidence="3 4">
    <name type="scientific">Nitrolancea hollandica Lb</name>
    <dbReference type="NCBI Taxonomy" id="1129897"/>
    <lineage>
        <taxon>Bacteria</taxon>
        <taxon>Pseudomonadati</taxon>
        <taxon>Thermomicrobiota</taxon>
        <taxon>Thermomicrobia</taxon>
        <taxon>Sphaerobacterales</taxon>
        <taxon>Sphaerobacterineae</taxon>
        <taxon>Sphaerobacteraceae</taxon>
        <taxon>Nitrolancea</taxon>
    </lineage>
</organism>
<feature type="domain" description="Tc1-like transposase DDE" evidence="2">
    <location>
        <begin position="35"/>
        <end position="180"/>
    </location>
</feature>
<dbReference type="NCBIfam" id="NF033545">
    <property type="entry name" value="transpos_IS630"/>
    <property type="match status" value="1"/>
</dbReference>
<dbReference type="Proteomes" id="UP000004221">
    <property type="component" value="Unassembled WGS sequence"/>
</dbReference>
<gene>
    <name evidence="3" type="ORF">NITHO_4870011</name>
</gene>
<dbReference type="GO" id="GO:0003676">
    <property type="term" value="F:nucleic acid binding"/>
    <property type="evidence" value="ECO:0007669"/>
    <property type="project" value="InterPro"/>
</dbReference>
<dbReference type="InterPro" id="IPR038717">
    <property type="entry name" value="Tc1-like_DDE_dom"/>
</dbReference>
<evidence type="ECO:0000259" key="2">
    <source>
        <dbReference type="Pfam" id="PF13358"/>
    </source>
</evidence>
<evidence type="ECO:0000313" key="4">
    <source>
        <dbReference type="Proteomes" id="UP000004221"/>
    </source>
</evidence>
<evidence type="ECO:0000313" key="3">
    <source>
        <dbReference type="EMBL" id="CCF85354.1"/>
    </source>
</evidence>
<sequence>MAASPHLGREHRSGICPKRARIVARSTAPPEGATILCLDELGPVSPRTFPPAPGWSPDGHRIKAPLDSSRGPDKVWVYGALRPGDGQALTQTALARNTAGFKALLDAVEQANPDGDLYLIADNLSSHKSAPIQAWLMEHPRVHIEPLPTGACWLNLIEGWWRLFRRAAFAGQSFADHTELETATHLATCQLNRHAKPWVWGRPPRRHRQLRRCFVYRL</sequence>
<reference evidence="3 4" key="1">
    <citation type="journal article" date="2012" name="ISME J.">
        <title>Nitrification expanded: discovery, physiology and genomics of a nitrite-oxidizing bacterium from the phylum Chloroflexi.</title>
        <authorList>
            <person name="Sorokin D.Y."/>
            <person name="Lucker S."/>
            <person name="Vejmelkova D."/>
            <person name="Kostrikina N.A."/>
            <person name="Kleerebezem R."/>
            <person name="Rijpstra W.I."/>
            <person name="Damste J.S."/>
            <person name="Le Paslier D."/>
            <person name="Muyzer G."/>
            <person name="Wagner M."/>
            <person name="van Loosdrecht M.C."/>
            <person name="Daims H."/>
        </authorList>
    </citation>
    <scope>NUCLEOTIDE SEQUENCE [LARGE SCALE GENOMIC DNA]</scope>
    <source>
        <strain evidence="4">none</strain>
    </source>
</reference>
<dbReference type="Gene3D" id="3.30.420.10">
    <property type="entry name" value="Ribonuclease H-like superfamily/Ribonuclease H"/>
    <property type="match status" value="1"/>
</dbReference>
<dbReference type="AlphaFoldDB" id="I4EKZ2"/>
<name>I4EKZ2_9BACT</name>
<dbReference type="Pfam" id="PF13358">
    <property type="entry name" value="DDE_3"/>
    <property type="match status" value="1"/>
</dbReference>
<protein>
    <submittedName>
        <fullName evidence="3">Transposase</fullName>
    </submittedName>
</protein>
<comment type="caution">
    <text evidence="3">The sequence shown here is derived from an EMBL/GenBank/DDBJ whole genome shotgun (WGS) entry which is preliminary data.</text>
</comment>
<keyword evidence="4" id="KW-1185">Reference proteome</keyword>
<dbReference type="EMBL" id="CAGS01000431">
    <property type="protein sequence ID" value="CCF85354.1"/>
    <property type="molecule type" value="Genomic_DNA"/>
</dbReference>
<feature type="region of interest" description="Disordered" evidence="1">
    <location>
        <begin position="49"/>
        <end position="68"/>
    </location>
</feature>
<evidence type="ECO:0000256" key="1">
    <source>
        <dbReference type="SAM" id="MobiDB-lite"/>
    </source>
</evidence>
<accession>I4EKZ2</accession>
<dbReference type="InterPro" id="IPR047655">
    <property type="entry name" value="Transpos_IS630-like"/>
</dbReference>
<proteinExistence type="predicted"/>